<dbReference type="Proteomes" id="UP000054771">
    <property type="component" value="Unassembled WGS sequence"/>
</dbReference>
<evidence type="ECO:0000313" key="3">
    <source>
        <dbReference type="Proteomes" id="UP000054771"/>
    </source>
</evidence>
<gene>
    <name evidence="2" type="ORF">ASPCAL04033</name>
</gene>
<dbReference type="OrthoDB" id="445007at2759"/>
<feature type="region of interest" description="Disordered" evidence="1">
    <location>
        <begin position="80"/>
        <end position="112"/>
    </location>
</feature>
<reference evidence="3" key="1">
    <citation type="journal article" date="2016" name="Genome Announc.">
        <title>Draft genome sequences of fungus Aspergillus calidoustus.</title>
        <authorList>
            <person name="Horn F."/>
            <person name="Linde J."/>
            <person name="Mattern D.J."/>
            <person name="Walther G."/>
            <person name="Guthke R."/>
            <person name="Scherlach K."/>
            <person name="Martin K."/>
            <person name="Brakhage A.A."/>
            <person name="Petzke L."/>
            <person name="Valiante V."/>
        </authorList>
    </citation>
    <scope>NUCLEOTIDE SEQUENCE [LARGE SCALE GENOMIC DNA]</scope>
    <source>
        <strain evidence="3">SF006504</strain>
    </source>
</reference>
<dbReference type="EMBL" id="CDMC01000003">
    <property type="protein sequence ID" value="CEL02870.1"/>
    <property type="molecule type" value="Genomic_DNA"/>
</dbReference>
<proteinExistence type="predicted"/>
<organism evidence="2 3">
    <name type="scientific">Aspergillus calidoustus</name>
    <dbReference type="NCBI Taxonomy" id="454130"/>
    <lineage>
        <taxon>Eukaryota</taxon>
        <taxon>Fungi</taxon>
        <taxon>Dikarya</taxon>
        <taxon>Ascomycota</taxon>
        <taxon>Pezizomycotina</taxon>
        <taxon>Eurotiomycetes</taxon>
        <taxon>Eurotiomycetidae</taxon>
        <taxon>Eurotiales</taxon>
        <taxon>Aspergillaceae</taxon>
        <taxon>Aspergillus</taxon>
        <taxon>Aspergillus subgen. Nidulantes</taxon>
    </lineage>
</organism>
<feature type="compositionally biased region" description="Basic and acidic residues" evidence="1">
    <location>
        <begin position="94"/>
        <end position="103"/>
    </location>
</feature>
<sequence>MEETRRCTNLVGRSQTVRDKWIVDPIIHKLTGFFVDKTTSNFYGETKHTYTSEAICSMAMTFDIGPGAKAQRLHRDDKKFHVDHEDQTATGYRKGSDVIDDGVHGPWSKDNL</sequence>
<protein>
    <submittedName>
        <fullName evidence="2">Putative Aspergillus niger contig An13c0060, genomic contig</fullName>
    </submittedName>
</protein>
<evidence type="ECO:0000256" key="1">
    <source>
        <dbReference type="SAM" id="MobiDB-lite"/>
    </source>
</evidence>
<name>A0A0U5FUA7_ASPCI</name>
<dbReference type="AlphaFoldDB" id="A0A0U5FUA7"/>
<evidence type="ECO:0000313" key="2">
    <source>
        <dbReference type="EMBL" id="CEL02870.1"/>
    </source>
</evidence>
<dbReference type="STRING" id="454130.A0A0U5FUA7"/>
<keyword evidence="3" id="KW-1185">Reference proteome</keyword>
<accession>A0A0U5FUA7</accession>
<dbReference type="Gene3D" id="2.60.120.620">
    <property type="entry name" value="q2cbj1_9rhob like domain"/>
    <property type="match status" value="1"/>
</dbReference>